<name>A0A5N4D1P6_CAMDR</name>
<dbReference type="InterPro" id="IPR024862">
    <property type="entry name" value="TRPV"/>
</dbReference>
<dbReference type="PANTHER" id="PTHR10582:SF6">
    <property type="entry name" value="TRANSIENT RECEPTOR POTENTIAL CATION CHANNEL SUBFAMILY V MEMBER 3"/>
    <property type="match status" value="1"/>
</dbReference>
<dbReference type="GO" id="GO:0005886">
    <property type="term" value="C:plasma membrane"/>
    <property type="evidence" value="ECO:0007669"/>
    <property type="project" value="TreeGrafter"/>
</dbReference>
<dbReference type="GO" id="GO:0007231">
    <property type="term" value="P:osmosensory signaling pathway"/>
    <property type="evidence" value="ECO:0007669"/>
    <property type="project" value="TreeGrafter"/>
</dbReference>
<comment type="caution">
    <text evidence="3">The sequence shown here is derived from an EMBL/GenBank/DDBJ whole genome shotgun (WGS) entry which is preliminary data.</text>
</comment>
<proteinExistence type="predicted"/>
<dbReference type="Gene3D" id="1.25.40.20">
    <property type="entry name" value="Ankyrin repeat-containing domain"/>
    <property type="match status" value="1"/>
</dbReference>
<dbReference type="GO" id="GO:0005929">
    <property type="term" value="C:cilium"/>
    <property type="evidence" value="ECO:0007669"/>
    <property type="project" value="TreeGrafter"/>
</dbReference>
<sequence length="179" mass="20391">MEAREGKRPERLWQTALNIAIERRQGDITAALIAAGADVNAHAKGVFFNPKYQHEGFYFACTNQPEIVQLLMENEQTDITSQDSRGNNILHALLTVAEDFKTQNDFVKHMYNMILWRSGNWELETTWNNDGLTPLQLAAKMGKAKVDKTGMGAILKCILSHEIKEKRLQSLSRKFIDWA</sequence>
<keyword evidence="2" id="KW-0040">ANK repeat</keyword>
<dbReference type="SUPFAM" id="SSF48403">
    <property type="entry name" value="Ankyrin repeat"/>
    <property type="match status" value="1"/>
</dbReference>
<dbReference type="GO" id="GO:0005262">
    <property type="term" value="F:calcium channel activity"/>
    <property type="evidence" value="ECO:0007669"/>
    <property type="project" value="TreeGrafter"/>
</dbReference>
<dbReference type="GO" id="GO:0098703">
    <property type="term" value="P:calcium ion import across plasma membrane"/>
    <property type="evidence" value="ECO:0007669"/>
    <property type="project" value="TreeGrafter"/>
</dbReference>
<dbReference type="AlphaFoldDB" id="A0A5N4D1P6"/>
<dbReference type="Proteomes" id="UP000299084">
    <property type="component" value="Unassembled WGS sequence"/>
</dbReference>
<evidence type="ECO:0000256" key="2">
    <source>
        <dbReference type="ARBA" id="ARBA00023043"/>
    </source>
</evidence>
<organism evidence="3 4">
    <name type="scientific">Camelus dromedarius</name>
    <name type="common">Dromedary</name>
    <name type="synonym">Arabian camel</name>
    <dbReference type="NCBI Taxonomy" id="9838"/>
    <lineage>
        <taxon>Eukaryota</taxon>
        <taxon>Metazoa</taxon>
        <taxon>Chordata</taxon>
        <taxon>Craniata</taxon>
        <taxon>Vertebrata</taxon>
        <taxon>Euteleostomi</taxon>
        <taxon>Mammalia</taxon>
        <taxon>Eutheria</taxon>
        <taxon>Laurasiatheria</taxon>
        <taxon>Artiodactyla</taxon>
        <taxon>Tylopoda</taxon>
        <taxon>Camelidae</taxon>
        <taxon>Camelus</taxon>
    </lineage>
</organism>
<accession>A0A5N4D1P6</accession>
<keyword evidence="4" id="KW-1185">Reference proteome</keyword>
<evidence type="ECO:0000256" key="1">
    <source>
        <dbReference type="ARBA" id="ARBA00022737"/>
    </source>
</evidence>
<dbReference type="EMBL" id="JWIN03000016">
    <property type="protein sequence ID" value="KAB1265020.1"/>
    <property type="molecule type" value="Genomic_DNA"/>
</dbReference>
<dbReference type="GO" id="GO:0007015">
    <property type="term" value="P:actin filament organization"/>
    <property type="evidence" value="ECO:0007669"/>
    <property type="project" value="TreeGrafter"/>
</dbReference>
<keyword evidence="3" id="KW-0675">Receptor</keyword>
<evidence type="ECO:0000313" key="3">
    <source>
        <dbReference type="EMBL" id="KAB1265020.1"/>
    </source>
</evidence>
<gene>
    <name evidence="3" type="ORF">Cadr_000018825</name>
</gene>
<evidence type="ECO:0000313" key="4">
    <source>
        <dbReference type="Proteomes" id="UP000299084"/>
    </source>
</evidence>
<keyword evidence="1" id="KW-0677">Repeat</keyword>
<dbReference type="PANTHER" id="PTHR10582">
    <property type="entry name" value="TRANSIENT RECEPTOR POTENTIAL ION CHANNEL PROTEIN"/>
    <property type="match status" value="1"/>
</dbReference>
<dbReference type="InterPro" id="IPR036770">
    <property type="entry name" value="Ankyrin_rpt-contain_sf"/>
</dbReference>
<protein>
    <submittedName>
        <fullName evidence="3">Transient receptor potential cation channel subfamily V member 3</fullName>
    </submittedName>
</protein>
<reference evidence="3 4" key="1">
    <citation type="journal article" date="2019" name="Mol. Ecol. Resour.">
        <title>Improving Illumina assemblies with Hi-C and long reads: an example with the North African dromedary.</title>
        <authorList>
            <person name="Elbers J.P."/>
            <person name="Rogers M.F."/>
            <person name="Perelman P.L."/>
            <person name="Proskuryakova A.A."/>
            <person name="Serdyukova N.A."/>
            <person name="Johnson W.E."/>
            <person name="Horin P."/>
            <person name="Corander J."/>
            <person name="Murphy D."/>
            <person name="Burger P.A."/>
        </authorList>
    </citation>
    <scope>NUCLEOTIDE SEQUENCE [LARGE SCALE GENOMIC DNA]</scope>
    <source>
        <strain evidence="3">Drom800</strain>
        <tissue evidence="3">Blood</tissue>
    </source>
</reference>